<protein>
    <submittedName>
        <fullName evidence="8">Flp pilus assembly protein TadB</fullName>
    </submittedName>
</protein>
<name>A0A225DU13_9BACT</name>
<dbReference type="PANTHER" id="PTHR35007">
    <property type="entry name" value="INTEGRAL MEMBRANE PROTEIN-RELATED"/>
    <property type="match status" value="1"/>
</dbReference>
<dbReference type="Gene3D" id="1.20.81.30">
    <property type="entry name" value="Type II secretion system (T2SS), domain F"/>
    <property type="match status" value="1"/>
</dbReference>
<evidence type="ECO:0000259" key="7">
    <source>
        <dbReference type="Pfam" id="PF00482"/>
    </source>
</evidence>
<comment type="caution">
    <text evidence="8">The sequence shown here is derived from an EMBL/GenBank/DDBJ whole genome shotgun (WGS) entry which is preliminary data.</text>
</comment>
<organism evidence="8 9">
    <name type="scientific">Fimbriiglobus ruber</name>
    <dbReference type="NCBI Taxonomy" id="1908690"/>
    <lineage>
        <taxon>Bacteria</taxon>
        <taxon>Pseudomonadati</taxon>
        <taxon>Planctomycetota</taxon>
        <taxon>Planctomycetia</taxon>
        <taxon>Gemmatales</taxon>
        <taxon>Gemmataceae</taxon>
        <taxon>Fimbriiglobus</taxon>
    </lineage>
</organism>
<dbReference type="OrthoDB" id="9803381at2"/>
<dbReference type="RefSeq" id="WP_088253785.1">
    <property type="nucleotide sequence ID" value="NZ_NIDE01000003.1"/>
</dbReference>
<evidence type="ECO:0000256" key="1">
    <source>
        <dbReference type="ARBA" id="ARBA00004651"/>
    </source>
</evidence>
<feature type="domain" description="Type II secretion system protein GspF" evidence="7">
    <location>
        <begin position="160"/>
        <end position="285"/>
    </location>
</feature>
<sequence>MLQIGIFVAVTGGALALLLASIGGGRAGQERIRRRLAGKYGVVPVEVATPLYKDVDALDANFGSDGRDTPIAVAAPGRTVGRRQRAEEFLRQADVELSVRQILWFVAGVALLLGGIGVGVAGWLGGIGGVAAGLVVPVVVLNAKRRARRERYVRQLAGAFELMARVLRAGQSIPEAFRAAVEAFEDPLSGEFGRCLHQIEHGLRPDAAFRELSQRSGVVEMRIFVVAMVIQRQTGGNLGEVLDRLAAVVQARFKMRQKLRALTAEGRLQSLTLTVLPVITFVVMYFLNRQYAEALLDHWKLLAGTGACMGVGVLWIRNIMNFEG</sequence>
<evidence type="ECO:0000256" key="5">
    <source>
        <dbReference type="ARBA" id="ARBA00023136"/>
    </source>
</evidence>
<dbReference type="Pfam" id="PF00482">
    <property type="entry name" value="T2SSF"/>
    <property type="match status" value="1"/>
</dbReference>
<dbReference type="GO" id="GO:0005886">
    <property type="term" value="C:plasma membrane"/>
    <property type="evidence" value="ECO:0007669"/>
    <property type="project" value="UniProtKB-SubCell"/>
</dbReference>
<dbReference type="InterPro" id="IPR042094">
    <property type="entry name" value="T2SS_GspF_sf"/>
</dbReference>
<dbReference type="PANTHER" id="PTHR35007:SF1">
    <property type="entry name" value="PILUS ASSEMBLY PROTEIN"/>
    <property type="match status" value="1"/>
</dbReference>
<evidence type="ECO:0000256" key="4">
    <source>
        <dbReference type="ARBA" id="ARBA00022989"/>
    </source>
</evidence>
<proteinExistence type="predicted"/>
<feature type="transmembrane region" description="Helical" evidence="6">
    <location>
        <begin position="126"/>
        <end position="143"/>
    </location>
</feature>
<feature type="transmembrane region" description="Helical" evidence="6">
    <location>
        <begin position="299"/>
        <end position="316"/>
    </location>
</feature>
<keyword evidence="9" id="KW-1185">Reference proteome</keyword>
<feature type="transmembrane region" description="Helical" evidence="6">
    <location>
        <begin position="6"/>
        <end position="25"/>
    </location>
</feature>
<accession>A0A225DU13</accession>
<evidence type="ECO:0000313" key="8">
    <source>
        <dbReference type="EMBL" id="OWK44533.1"/>
    </source>
</evidence>
<feature type="transmembrane region" description="Helical" evidence="6">
    <location>
        <begin position="102"/>
        <end position="120"/>
    </location>
</feature>
<reference evidence="9" key="1">
    <citation type="submission" date="2017-06" db="EMBL/GenBank/DDBJ databases">
        <title>Genome analysis of Fimbriiglobus ruber SP5, the first member of the order Planctomycetales with confirmed chitinolytic capability.</title>
        <authorList>
            <person name="Ravin N.V."/>
            <person name="Rakitin A.L."/>
            <person name="Ivanova A.A."/>
            <person name="Beletsky A.V."/>
            <person name="Kulichevskaya I.S."/>
            <person name="Mardanov A.V."/>
            <person name="Dedysh S.N."/>
        </authorList>
    </citation>
    <scope>NUCLEOTIDE SEQUENCE [LARGE SCALE GENOMIC DNA]</scope>
    <source>
        <strain evidence="9">SP5</strain>
    </source>
</reference>
<gene>
    <name evidence="8" type="ORF">FRUB_02465</name>
</gene>
<dbReference type="Proteomes" id="UP000214646">
    <property type="component" value="Unassembled WGS sequence"/>
</dbReference>
<comment type="subcellular location">
    <subcellularLocation>
        <location evidence="1">Cell membrane</location>
        <topology evidence="1">Multi-pass membrane protein</topology>
    </subcellularLocation>
</comment>
<keyword evidence="4 6" id="KW-1133">Transmembrane helix</keyword>
<feature type="transmembrane region" description="Helical" evidence="6">
    <location>
        <begin position="268"/>
        <end position="287"/>
    </location>
</feature>
<keyword evidence="3 6" id="KW-0812">Transmembrane</keyword>
<evidence type="ECO:0000256" key="6">
    <source>
        <dbReference type="SAM" id="Phobius"/>
    </source>
</evidence>
<dbReference type="AlphaFoldDB" id="A0A225DU13"/>
<keyword evidence="2" id="KW-1003">Cell membrane</keyword>
<dbReference type="InterPro" id="IPR018076">
    <property type="entry name" value="T2SS_GspF_dom"/>
</dbReference>
<evidence type="ECO:0000256" key="3">
    <source>
        <dbReference type="ARBA" id="ARBA00022692"/>
    </source>
</evidence>
<evidence type="ECO:0000313" key="9">
    <source>
        <dbReference type="Proteomes" id="UP000214646"/>
    </source>
</evidence>
<evidence type="ECO:0000256" key="2">
    <source>
        <dbReference type="ARBA" id="ARBA00022475"/>
    </source>
</evidence>
<keyword evidence="5 6" id="KW-0472">Membrane</keyword>
<dbReference type="EMBL" id="NIDE01000003">
    <property type="protein sequence ID" value="OWK44533.1"/>
    <property type="molecule type" value="Genomic_DNA"/>
</dbReference>